<keyword evidence="1" id="KW-0472">Membrane</keyword>
<feature type="non-terminal residue" evidence="2">
    <location>
        <position position="1"/>
    </location>
</feature>
<dbReference type="GO" id="GO:0015813">
    <property type="term" value="P:L-glutamate transmembrane transport"/>
    <property type="evidence" value="ECO:0007669"/>
    <property type="project" value="InterPro"/>
</dbReference>
<proteinExistence type="predicted"/>
<protein>
    <submittedName>
        <fullName evidence="2">Sodium:glutamate symporter</fullName>
    </submittedName>
</protein>
<evidence type="ECO:0000256" key="1">
    <source>
        <dbReference type="SAM" id="Phobius"/>
    </source>
</evidence>
<keyword evidence="1" id="KW-0812">Transmembrane</keyword>
<name>A0A928VY00_9CYAN</name>
<dbReference type="GO" id="GO:0016020">
    <property type="term" value="C:membrane"/>
    <property type="evidence" value="ECO:0007669"/>
    <property type="project" value="InterPro"/>
</dbReference>
<gene>
    <name evidence="2" type="ORF">IQ235_15515</name>
</gene>
<dbReference type="EMBL" id="JADEXN010000313">
    <property type="protein sequence ID" value="MBE9042186.1"/>
    <property type="molecule type" value="Genomic_DNA"/>
</dbReference>
<dbReference type="GO" id="GO:0015501">
    <property type="term" value="F:glutamate:sodium symporter activity"/>
    <property type="evidence" value="ECO:0007669"/>
    <property type="project" value="InterPro"/>
</dbReference>
<evidence type="ECO:0000313" key="3">
    <source>
        <dbReference type="Proteomes" id="UP000621799"/>
    </source>
</evidence>
<organism evidence="2 3">
    <name type="scientific">Zarconia navalis LEGE 11467</name>
    <dbReference type="NCBI Taxonomy" id="1828826"/>
    <lineage>
        <taxon>Bacteria</taxon>
        <taxon>Bacillati</taxon>
        <taxon>Cyanobacteriota</taxon>
        <taxon>Cyanophyceae</taxon>
        <taxon>Oscillatoriophycideae</taxon>
        <taxon>Oscillatoriales</taxon>
        <taxon>Oscillatoriales incertae sedis</taxon>
        <taxon>Zarconia</taxon>
        <taxon>Zarconia navalis</taxon>
    </lineage>
</organism>
<feature type="transmembrane region" description="Helical" evidence="1">
    <location>
        <begin position="81"/>
        <end position="101"/>
    </location>
</feature>
<dbReference type="Proteomes" id="UP000621799">
    <property type="component" value="Unassembled WGS sequence"/>
</dbReference>
<sequence>FIFLAPRILPTYWFERGLGDMGQSMGVTATGILLLRMVDPENRSGAFESFAYKQLFFEPIVGGGLYTAAAPALIARLGPVTMLWINLGVLAAWLAFGMLSFRKPS</sequence>
<accession>A0A928VY00</accession>
<dbReference type="InterPro" id="IPR004445">
    <property type="entry name" value="GltS"/>
</dbReference>
<evidence type="ECO:0000313" key="2">
    <source>
        <dbReference type="EMBL" id="MBE9042186.1"/>
    </source>
</evidence>
<dbReference type="PANTHER" id="PTHR36178">
    <property type="entry name" value="SLR0625 PROTEIN"/>
    <property type="match status" value="1"/>
</dbReference>
<keyword evidence="3" id="KW-1185">Reference proteome</keyword>
<keyword evidence="1" id="KW-1133">Transmembrane helix</keyword>
<dbReference type="PANTHER" id="PTHR36178:SF1">
    <property type="entry name" value="SODIUM_GLUTAMATE SYMPORTER"/>
    <property type="match status" value="1"/>
</dbReference>
<comment type="caution">
    <text evidence="2">The sequence shown here is derived from an EMBL/GenBank/DDBJ whole genome shotgun (WGS) entry which is preliminary data.</text>
</comment>
<dbReference type="AlphaFoldDB" id="A0A928VY00"/>
<reference evidence="2" key="1">
    <citation type="submission" date="2020-10" db="EMBL/GenBank/DDBJ databases">
        <authorList>
            <person name="Castelo-Branco R."/>
            <person name="Eusebio N."/>
            <person name="Adriana R."/>
            <person name="Vieira A."/>
            <person name="Brugerolle De Fraissinette N."/>
            <person name="Rezende De Castro R."/>
            <person name="Schneider M.P."/>
            <person name="Vasconcelos V."/>
            <person name="Leao P.N."/>
        </authorList>
    </citation>
    <scope>NUCLEOTIDE SEQUENCE</scope>
    <source>
        <strain evidence="2">LEGE 11467</strain>
    </source>
</reference>